<dbReference type="EMBL" id="JBHTLH010000012">
    <property type="protein sequence ID" value="MFD1124691.1"/>
    <property type="molecule type" value="Genomic_DNA"/>
</dbReference>
<proteinExistence type="predicted"/>
<comment type="caution">
    <text evidence="2">The sequence shown here is derived from an EMBL/GenBank/DDBJ whole genome shotgun (WGS) entry which is preliminary data.</text>
</comment>
<dbReference type="RefSeq" id="WP_191981391.1">
    <property type="nucleotide sequence ID" value="NZ_JBHTLH010000012.1"/>
</dbReference>
<feature type="chain" id="PRO_5047265893" evidence="1">
    <location>
        <begin position="27"/>
        <end position="126"/>
    </location>
</feature>
<evidence type="ECO:0000256" key="1">
    <source>
        <dbReference type="SAM" id="SignalP"/>
    </source>
</evidence>
<sequence length="126" mass="13995">MKILLILLAGFVLTFPFLTAASTANAATKPKTYSFSILTADFYDHPVAYHTSSHQVTLYRASIGADTPTISFTAKGKLKAKATYRITRYVKAKSNVTQKNRVFLYVKGHGWVQRTKLIKGPLSTDH</sequence>
<gene>
    <name evidence="2" type="ORF">ACFQ22_04845</name>
</gene>
<dbReference type="Proteomes" id="UP001597156">
    <property type="component" value="Unassembled WGS sequence"/>
</dbReference>
<keyword evidence="3" id="KW-1185">Reference proteome</keyword>
<keyword evidence="1" id="KW-0732">Signal</keyword>
<accession>A0ABW3PHY7</accession>
<protein>
    <submittedName>
        <fullName evidence="2">Signal peptide protein, YSIRK family</fullName>
    </submittedName>
</protein>
<evidence type="ECO:0000313" key="3">
    <source>
        <dbReference type="Proteomes" id="UP001597156"/>
    </source>
</evidence>
<evidence type="ECO:0000313" key="2">
    <source>
        <dbReference type="EMBL" id="MFD1124691.1"/>
    </source>
</evidence>
<feature type="signal peptide" evidence="1">
    <location>
        <begin position="1"/>
        <end position="26"/>
    </location>
</feature>
<organism evidence="2 3">
    <name type="scientific">Lentilactobacillus raoultii</name>
    <dbReference type="NCBI Taxonomy" id="1987503"/>
    <lineage>
        <taxon>Bacteria</taxon>
        <taxon>Bacillati</taxon>
        <taxon>Bacillota</taxon>
        <taxon>Bacilli</taxon>
        <taxon>Lactobacillales</taxon>
        <taxon>Lactobacillaceae</taxon>
        <taxon>Lentilactobacillus</taxon>
    </lineage>
</organism>
<reference evidence="3" key="1">
    <citation type="journal article" date="2019" name="Int. J. Syst. Evol. Microbiol.">
        <title>The Global Catalogue of Microorganisms (GCM) 10K type strain sequencing project: providing services to taxonomists for standard genome sequencing and annotation.</title>
        <authorList>
            <consortium name="The Broad Institute Genomics Platform"/>
            <consortium name="The Broad Institute Genome Sequencing Center for Infectious Disease"/>
            <person name="Wu L."/>
            <person name="Ma J."/>
        </authorList>
    </citation>
    <scope>NUCLEOTIDE SEQUENCE [LARGE SCALE GENOMIC DNA]</scope>
    <source>
        <strain evidence="3">CCUG 71848</strain>
    </source>
</reference>
<name>A0ABW3PHY7_9LACO</name>